<dbReference type="EMBL" id="CAJOBD010004716">
    <property type="protein sequence ID" value="CAF4005742.1"/>
    <property type="molecule type" value="Genomic_DNA"/>
</dbReference>
<evidence type="ECO:0000313" key="2">
    <source>
        <dbReference type="EMBL" id="CAF4005742.1"/>
    </source>
</evidence>
<dbReference type="Proteomes" id="UP000663864">
    <property type="component" value="Unassembled WGS sequence"/>
</dbReference>
<reference evidence="2" key="1">
    <citation type="submission" date="2021-02" db="EMBL/GenBank/DDBJ databases">
        <authorList>
            <person name="Nowell W R."/>
        </authorList>
    </citation>
    <scope>NUCLEOTIDE SEQUENCE</scope>
</reference>
<name>A0A819NVF5_9BILA</name>
<proteinExistence type="predicted"/>
<evidence type="ECO:0000313" key="1">
    <source>
        <dbReference type="EMBL" id="CAF1414579.1"/>
    </source>
</evidence>
<protein>
    <submittedName>
        <fullName evidence="2">Uncharacterized protein</fullName>
    </submittedName>
</protein>
<organism evidence="2 3">
    <name type="scientific">Rotaria sordida</name>
    <dbReference type="NCBI Taxonomy" id="392033"/>
    <lineage>
        <taxon>Eukaryota</taxon>
        <taxon>Metazoa</taxon>
        <taxon>Spiralia</taxon>
        <taxon>Gnathifera</taxon>
        <taxon>Rotifera</taxon>
        <taxon>Eurotatoria</taxon>
        <taxon>Bdelloidea</taxon>
        <taxon>Philodinida</taxon>
        <taxon>Philodinidae</taxon>
        <taxon>Rotaria</taxon>
    </lineage>
</organism>
<comment type="caution">
    <text evidence="2">The sequence shown here is derived from an EMBL/GenBank/DDBJ whole genome shotgun (WGS) entry which is preliminary data.</text>
</comment>
<gene>
    <name evidence="2" type="ORF">JBS370_LOCUS26541</name>
    <name evidence="1" type="ORF">ZHD862_LOCUS33680</name>
</gene>
<evidence type="ECO:0000313" key="3">
    <source>
        <dbReference type="Proteomes" id="UP000663836"/>
    </source>
</evidence>
<dbReference type="Proteomes" id="UP000663836">
    <property type="component" value="Unassembled WGS sequence"/>
</dbReference>
<dbReference type="EMBL" id="CAJNOT010004073">
    <property type="protein sequence ID" value="CAF1414579.1"/>
    <property type="molecule type" value="Genomic_DNA"/>
</dbReference>
<dbReference type="AlphaFoldDB" id="A0A819NVF5"/>
<accession>A0A819NVF5</accession>
<sequence length="186" mass="22031">MAVRFHNLTGNFWKDRDQFIKIPRHYYLFSNDLDSLVRKEVYMIFILFSAKILQRGLAKENIDEHTELKDTDTDLALLMLDNKTPNMTKDQYFNPKFDFVSSKPGDIPINSNLYLVGYNGELLEQKDLATYRYLEDFNNTTIYQLNRCHHVNYKCNKYVSINSHQFQTFIGETILPNIKNDKVIKK</sequence>